<evidence type="ECO:0000256" key="1">
    <source>
        <dbReference type="ARBA" id="ARBA00005271"/>
    </source>
</evidence>
<dbReference type="PROSITE" id="PS51444">
    <property type="entry name" value="FH2"/>
    <property type="match status" value="1"/>
</dbReference>
<evidence type="ECO:0000259" key="3">
    <source>
        <dbReference type="PROSITE" id="PS51444"/>
    </source>
</evidence>
<feature type="compositionally biased region" description="Polar residues" evidence="2">
    <location>
        <begin position="1"/>
        <end position="11"/>
    </location>
</feature>
<sequence>MGNLQSSTPSSRGGPKSRNKRPSATGTRDWLLGGATRVLRKPVAPAPAAAEVEAATADHVTVTSRDLRRQRTPPARDDDTDHHADEQQQQHRQEHHCSNRRHRNDRDDESARSSSEEEDSSVFADTLTSPQSVYSDARDEPDNIMVVNGGETFGGSTGRTAAAAHQAFTIVKHRKVELNPAKLQSAVANGQVQVVDSAVRRSNTSQLSDGPKDGSVLRRVAKVTLDQATKDQKPVRPKHVPEKLDFRNREKFEGQVLINWLVSSFNTEERRRDARLLLPQICTDLVTAGVIKQIQDKDATVAGDLFRSDLMYYWARSELINTPSSSPGRIGQPAWLTDKNLGGVENGKDGPTSQAYSNSEELQEIQNKTVSKQSPFKNGIGAIHKKSMQDSENIFDYPPTKSPKPTSLPIRRKKSLSSLTDKFSTLSIDQSNIPVKQINGNTPDETVIKKVNGVQSPIKKTSISSTPNQSSKDTPSSIQSSNGDDSTVFYTPVGVNDLTYNGLSPITTPKSSSLNKIVFGGLTPIFDPISDNSTIVESADSLLSSPEVAVEAIKCDFSTNSPTLKNESDTTDEKQIPQDVALSSHIDSDKDVLSTINTTSFSPKNNIKTSLFSSCSESPVSPEKCHPIPETSTSLPIPPPPPPPPSLIGSIIPPPPPPPPPFPQAQLTESIIPPPPPLPQLSGSTIPPPPPLPQLPRSTIPPPPPPPLPPSTSCTLPPPPPILCNMPSAIPPPPAPLLNKSVSGFNGPPPPPPPMTGPTPFPAPPIGGWNAQRDLLRKKPITPPVPMRPLYWTRVILKEPIIETYTPTTPDSPDSLKPLWSDLEEAPIPNINEFSQLFSRQAVEPKLAKKKVQLKKKTEEFKQLLDTKRSRNVGILAQSLHLDFSEIENALYNFDTSVVSVEVLQQIYEVSATEEELGLIKGHVAAHPDQPLDKPEQFLLELSEIPHFGERVACLIFQSDFNDALNNIANKLNNMKATSRFLMTSEGLKKVLAIILALGNYMNGGNRQRGQADGFGLEILPKLRDVKSKDNSMTLLHFIVQTYINECKEPMKETLPVPEPSDVDRAAHVTFDDLQQGLKELKIKLAGCKKKADKVILSSAYDSLEPFKTKMESFISMAHRQLENEHENLEESKKLFIKLMRFYQFQPKTSKSLLDVAPKDFFPLWLPFCTDFKDFWNMEQQRIVKEKLLESKRRTKERQQLVRTNKKSLEGLKNQIQSKFK</sequence>
<protein>
    <submittedName>
        <fullName evidence="4">Protein cappuccino</fullName>
    </submittedName>
</protein>
<dbReference type="GO" id="GO:0030866">
    <property type="term" value="P:cortical actin cytoskeleton organization"/>
    <property type="evidence" value="ECO:0007669"/>
    <property type="project" value="TreeGrafter"/>
</dbReference>
<reference evidence="4" key="1">
    <citation type="submission" date="2018-04" db="EMBL/GenBank/DDBJ databases">
        <title>Transcriptome of Schizaphis graminum biotype I.</title>
        <authorList>
            <person name="Scully E.D."/>
            <person name="Geib S.M."/>
            <person name="Palmer N.A."/>
            <person name="Koch K."/>
            <person name="Bradshaw J."/>
            <person name="Heng-Moss T."/>
            <person name="Sarath G."/>
        </authorList>
    </citation>
    <scope>NUCLEOTIDE SEQUENCE</scope>
</reference>
<dbReference type="GO" id="GO:0008017">
    <property type="term" value="F:microtubule binding"/>
    <property type="evidence" value="ECO:0007669"/>
    <property type="project" value="InterPro"/>
</dbReference>
<accession>A0A2S2NNN5</accession>
<comment type="similarity">
    <text evidence="1">Belongs to the formin homology family. Cappuccino subfamily.</text>
</comment>
<dbReference type="GO" id="GO:0005884">
    <property type="term" value="C:actin filament"/>
    <property type="evidence" value="ECO:0007669"/>
    <property type="project" value="InterPro"/>
</dbReference>
<dbReference type="GO" id="GO:0051015">
    <property type="term" value="F:actin filament binding"/>
    <property type="evidence" value="ECO:0007669"/>
    <property type="project" value="TreeGrafter"/>
</dbReference>
<feature type="compositionally biased region" description="Pro residues" evidence="2">
    <location>
        <begin position="747"/>
        <end position="765"/>
    </location>
</feature>
<name>A0A2S2NNN5_SCHGA</name>
<evidence type="ECO:0000313" key="4">
    <source>
        <dbReference type="EMBL" id="MBY18366.1"/>
    </source>
</evidence>
<dbReference type="Gene3D" id="1.20.58.2220">
    <property type="entry name" value="Formin, FH2 domain"/>
    <property type="match status" value="1"/>
</dbReference>
<organism evidence="4">
    <name type="scientific">Schizaphis graminum</name>
    <name type="common">Green bug aphid</name>
    <dbReference type="NCBI Taxonomy" id="13262"/>
    <lineage>
        <taxon>Eukaryota</taxon>
        <taxon>Metazoa</taxon>
        <taxon>Ecdysozoa</taxon>
        <taxon>Arthropoda</taxon>
        <taxon>Hexapoda</taxon>
        <taxon>Insecta</taxon>
        <taxon>Pterygota</taxon>
        <taxon>Neoptera</taxon>
        <taxon>Paraneoptera</taxon>
        <taxon>Hemiptera</taxon>
        <taxon>Sternorrhyncha</taxon>
        <taxon>Aphidomorpha</taxon>
        <taxon>Aphidoidea</taxon>
        <taxon>Aphididae</taxon>
        <taxon>Aphidini</taxon>
        <taxon>Schizaphis</taxon>
    </lineage>
</organism>
<feature type="compositionally biased region" description="Basic and acidic residues" evidence="2">
    <location>
        <begin position="104"/>
        <end position="115"/>
    </location>
</feature>
<feature type="region of interest" description="Disordered" evidence="2">
    <location>
        <begin position="1"/>
        <end position="143"/>
    </location>
</feature>
<dbReference type="InterPro" id="IPR001265">
    <property type="entry name" value="Formin_Cappuccino_subfam"/>
</dbReference>
<dbReference type="GO" id="GO:0045010">
    <property type="term" value="P:actin nucleation"/>
    <property type="evidence" value="ECO:0007669"/>
    <property type="project" value="InterPro"/>
</dbReference>
<feature type="compositionally biased region" description="Low complexity" evidence="2">
    <location>
        <begin position="42"/>
        <end position="55"/>
    </location>
</feature>
<dbReference type="Pfam" id="PF02181">
    <property type="entry name" value="FH2"/>
    <property type="match status" value="1"/>
</dbReference>
<dbReference type="InterPro" id="IPR042201">
    <property type="entry name" value="FH2_Formin_sf"/>
</dbReference>
<evidence type="ECO:0000256" key="2">
    <source>
        <dbReference type="SAM" id="MobiDB-lite"/>
    </source>
</evidence>
<feature type="compositionally biased region" description="Basic and acidic residues" evidence="2">
    <location>
        <begin position="65"/>
        <end position="97"/>
    </location>
</feature>
<feature type="region of interest" description="Disordered" evidence="2">
    <location>
        <begin position="612"/>
        <end position="720"/>
    </location>
</feature>
<gene>
    <name evidence="4" type="primary">capu</name>
    <name evidence="4" type="ORF">g.115551</name>
</gene>
<dbReference type="PANTHER" id="PTHR45920">
    <property type="entry name" value="FORMIN HOMOLOGY 2 DOMAIN CONTAINING, ISOFORM I"/>
    <property type="match status" value="1"/>
</dbReference>
<feature type="region of interest" description="Disordered" evidence="2">
    <location>
        <begin position="458"/>
        <end position="485"/>
    </location>
</feature>
<feature type="domain" description="FH2" evidence="3">
    <location>
        <begin position="777"/>
        <end position="1198"/>
    </location>
</feature>
<feature type="compositionally biased region" description="Pro residues" evidence="2">
    <location>
        <begin position="686"/>
        <end position="720"/>
    </location>
</feature>
<dbReference type="SMART" id="SM00498">
    <property type="entry name" value="FH2"/>
    <property type="match status" value="1"/>
</dbReference>
<dbReference type="PRINTS" id="PR00828">
    <property type="entry name" value="FORMIN"/>
</dbReference>
<proteinExistence type="inferred from homology"/>
<feature type="region of interest" description="Disordered" evidence="2">
    <location>
        <begin position="735"/>
        <end position="770"/>
    </location>
</feature>
<dbReference type="EMBL" id="GGMR01005747">
    <property type="protein sequence ID" value="MBY18366.1"/>
    <property type="molecule type" value="Transcribed_RNA"/>
</dbReference>
<dbReference type="InterPro" id="IPR015425">
    <property type="entry name" value="FH2_Formin"/>
</dbReference>
<dbReference type="PANTHER" id="PTHR45920:SF7">
    <property type="entry name" value="FORMIN-G"/>
    <property type="match status" value="1"/>
</dbReference>
<dbReference type="SUPFAM" id="SSF101447">
    <property type="entry name" value="Formin homology 2 domain (FH2 domain)"/>
    <property type="match status" value="1"/>
</dbReference>
<dbReference type="GO" id="GO:0005737">
    <property type="term" value="C:cytoplasm"/>
    <property type="evidence" value="ECO:0007669"/>
    <property type="project" value="UniProtKB-ARBA"/>
</dbReference>
<dbReference type="AlphaFoldDB" id="A0A2S2NNN5"/>
<feature type="compositionally biased region" description="Pro residues" evidence="2">
    <location>
        <begin position="636"/>
        <end position="663"/>
    </location>
</feature>